<gene>
    <name evidence="1" type="ORF">SD77_3265</name>
</gene>
<evidence type="ECO:0000313" key="2">
    <source>
        <dbReference type="Proteomes" id="UP000031982"/>
    </source>
</evidence>
<protein>
    <recommendedName>
        <fullName evidence="3">Protein dltD</fullName>
    </recommendedName>
</protein>
<dbReference type="GeneID" id="92778164"/>
<dbReference type="RefSeq" id="WP_041094596.1">
    <property type="nucleotide sequence ID" value="NZ_BSSZ01000001.1"/>
</dbReference>
<accession>A0ABR5AXC8</accession>
<organism evidence="1 2">
    <name type="scientific">Bacillus badius</name>
    <dbReference type="NCBI Taxonomy" id="1455"/>
    <lineage>
        <taxon>Bacteria</taxon>
        <taxon>Bacillati</taxon>
        <taxon>Bacillota</taxon>
        <taxon>Bacilli</taxon>
        <taxon>Bacillales</taxon>
        <taxon>Bacillaceae</taxon>
        <taxon>Pseudobacillus</taxon>
    </lineage>
</organism>
<evidence type="ECO:0000313" key="1">
    <source>
        <dbReference type="EMBL" id="KIL79399.1"/>
    </source>
</evidence>
<comment type="caution">
    <text evidence="1">The sequence shown here is derived from an EMBL/GenBank/DDBJ whole genome shotgun (WGS) entry which is preliminary data.</text>
</comment>
<dbReference type="EMBL" id="JXLP01000003">
    <property type="protein sequence ID" value="KIL79399.1"/>
    <property type="molecule type" value="Genomic_DNA"/>
</dbReference>
<dbReference type="InterPro" id="IPR021415">
    <property type="entry name" value="SAV0927-like"/>
</dbReference>
<keyword evidence="2" id="KW-1185">Reference proteome</keyword>
<evidence type="ECO:0008006" key="3">
    <source>
        <dbReference type="Google" id="ProtNLM"/>
    </source>
</evidence>
<sequence>MEVTLLMDETELQSSRYVCILTDNELYNLAIIHTGQFCGKSLVLSILNARMVVMSQEDIEDTEYWAGKLGIADEDVKEIQSFFYTILGNQASVGASY</sequence>
<reference evidence="1 2" key="1">
    <citation type="submission" date="2015-01" db="EMBL/GenBank/DDBJ databases">
        <title>Genome Assembly of Bacillus badius MTCC 1458.</title>
        <authorList>
            <person name="Verma A."/>
            <person name="Khatri I."/>
            <person name="Mual P."/>
            <person name="Subramanian S."/>
            <person name="Krishnamurthi S."/>
        </authorList>
    </citation>
    <scope>NUCLEOTIDE SEQUENCE [LARGE SCALE GENOMIC DNA]</scope>
    <source>
        <strain evidence="1 2">MTCC 1458</strain>
    </source>
</reference>
<name>A0ABR5AXC8_BACBA</name>
<proteinExistence type="predicted"/>
<dbReference type="Proteomes" id="UP000031982">
    <property type="component" value="Unassembled WGS sequence"/>
</dbReference>
<dbReference type="Pfam" id="PF11256">
    <property type="entry name" value="SAV0927-like"/>
    <property type="match status" value="1"/>
</dbReference>